<dbReference type="Pfam" id="PF08546">
    <property type="entry name" value="ApbA_C"/>
    <property type="match status" value="1"/>
</dbReference>
<dbReference type="EMBL" id="JACBZT010000001">
    <property type="protein sequence ID" value="NYJ03911.1"/>
    <property type="molecule type" value="Genomic_DNA"/>
</dbReference>
<comment type="caution">
    <text evidence="7">The sequence shown here is derived from an EMBL/GenBank/DDBJ whole genome shotgun (WGS) entry which is preliminary data.</text>
</comment>
<organism evidence="7 8">
    <name type="scientific">Petropleomorpha daqingensis</name>
    <dbReference type="NCBI Taxonomy" id="2026353"/>
    <lineage>
        <taxon>Bacteria</taxon>
        <taxon>Bacillati</taxon>
        <taxon>Actinomycetota</taxon>
        <taxon>Actinomycetes</taxon>
        <taxon>Geodermatophilales</taxon>
        <taxon>Geodermatophilaceae</taxon>
        <taxon>Petropleomorpha</taxon>
    </lineage>
</organism>
<dbReference type="SUPFAM" id="SSF51735">
    <property type="entry name" value="NAD(P)-binding Rossmann-fold domains"/>
    <property type="match status" value="1"/>
</dbReference>
<dbReference type="SUPFAM" id="SSF48179">
    <property type="entry name" value="6-phosphogluconate dehydrogenase C-terminal domain-like"/>
    <property type="match status" value="1"/>
</dbReference>
<comment type="similarity">
    <text evidence="1 4">Belongs to the ketopantoate reductase family.</text>
</comment>
<dbReference type="Gene3D" id="1.10.1040.10">
    <property type="entry name" value="N-(1-d-carboxylethyl)-l-norvaline Dehydrogenase, domain 2"/>
    <property type="match status" value="1"/>
</dbReference>
<evidence type="ECO:0000313" key="7">
    <source>
        <dbReference type="EMBL" id="NYJ03911.1"/>
    </source>
</evidence>
<comment type="pathway">
    <text evidence="4">Cofactor biosynthesis; (R)-pantothenate biosynthesis; (R)-pantoate from 3-methyl-2-oxobutanoate: step 2/2.</text>
</comment>
<dbReference type="PANTHER" id="PTHR21708">
    <property type="entry name" value="PROBABLE 2-DEHYDROPANTOATE 2-REDUCTASE"/>
    <property type="match status" value="1"/>
</dbReference>
<dbReference type="InterPro" id="IPR008927">
    <property type="entry name" value="6-PGluconate_DH-like_C_sf"/>
</dbReference>
<dbReference type="UniPathway" id="UPA00028">
    <property type="reaction ID" value="UER00004"/>
</dbReference>
<feature type="domain" description="Ketopantoate reductase N-terminal" evidence="5">
    <location>
        <begin position="4"/>
        <end position="140"/>
    </location>
</feature>
<dbReference type="Proteomes" id="UP000541969">
    <property type="component" value="Unassembled WGS sequence"/>
</dbReference>
<evidence type="ECO:0000256" key="1">
    <source>
        <dbReference type="ARBA" id="ARBA00007870"/>
    </source>
</evidence>
<dbReference type="GO" id="GO:0008677">
    <property type="term" value="F:2-dehydropantoate 2-reductase activity"/>
    <property type="evidence" value="ECO:0007669"/>
    <property type="project" value="UniProtKB-EC"/>
</dbReference>
<dbReference type="GO" id="GO:0015940">
    <property type="term" value="P:pantothenate biosynthetic process"/>
    <property type="evidence" value="ECO:0007669"/>
    <property type="project" value="UniProtKB-UniPathway"/>
</dbReference>
<evidence type="ECO:0000256" key="4">
    <source>
        <dbReference type="RuleBase" id="RU362068"/>
    </source>
</evidence>
<dbReference type="InterPro" id="IPR013332">
    <property type="entry name" value="KPR_N"/>
</dbReference>
<keyword evidence="2 4" id="KW-0521">NADP</keyword>
<keyword evidence="3 4" id="KW-0560">Oxidoreductase</keyword>
<reference evidence="7 8" key="1">
    <citation type="submission" date="2020-07" db="EMBL/GenBank/DDBJ databases">
        <title>Sequencing the genomes of 1000 actinobacteria strains.</title>
        <authorList>
            <person name="Klenk H.-P."/>
        </authorList>
    </citation>
    <scope>NUCLEOTIDE SEQUENCE [LARGE SCALE GENOMIC DNA]</scope>
    <source>
        <strain evidence="7 8">DSM 104001</strain>
    </source>
</reference>
<keyword evidence="8" id="KW-1185">Reference proteome</keyword>
<comment type="function">
    <text evidence="4">Catalyzes the NADPH-dependent reduction of ketopantoate into pantoic acid.</text>
</comment>
<dbReference type="NCBIfam" id="TIGR00745">
    <property type="entry name" value="apbA_panE"/>
    <property type="match status" value="1"/>
</dbReference>
<keyword evidence="4" id="KW-0566">Pantothenate biosynthesis</keyword>
<evidence type="ECO:0000256" key="2">
    <source>
        <dbReference type="ARBA" id="ARBA00022857"/>
    </source>
</evidence>
<dbReference type="InterPro" id="IPR051402">
    <property type="entry name" value="KPR-Related"/>
</dbReference>
<evidence type="ECO:0000259" key="5">
    <source>
        <dbReference type="Pfam" id="PF02558"/>
    </source>
</evidence>
<gene>
    <name evidence="7" type="ORF">GGQ55_000189</name>
</gene>
<dbReference type="GO" id="GO:0005737">
    <property type="term" value="C:cytoplasm"/>
    <property type="evidence" value="ECO:0007669"/>
    <property type="project" value="TreeGrafter"/>
</dbReference>
<dbReference type="AlphaFoldDB" id="A0A853C9S4"/>
<comment type="catalytic activity">
    <reaction evidence="4">
        <text>(R)-pantoate + NADP(+) = 2-dehydropantoate + NADPH + H(+)</text>
        <dbReference type="Rhea" id="RHEA:16233"/>
        <dbReference type="ChEBI" id="CHEBI:11561"/>
        <dbReference type="ChEBI" id="CHEBI:15378"/>
        <dbReference type="ChEBI" id="CHEBI:15980"/>
        <dbReference type="ChEBI" id="CHEBI:57783"/>
        <dbReference type="ChEBI" id="CHEBI:58349"/>
        <dbReference type="EC" id="1.1.1.169"/>
    </reaction>
</comment>
<accession>A0A853C9S4</accession>
<dbReference type="Gene3D" id="3.40.50.720">
    <property type="entry name" value="NAD(P)-binding Rossmann-like Domain"/>
    <property type="match status" value="1"/>
</dbReference>
<dbReference type="Pfam" id="PF02558">
    <property type="entry name" value="ApbA"/>
    <property type="match status" value="1"/>
</dbReference>
<proteinExistence type="inferred from homology"/>
<dbReference type="InterPro" id="IPR013752">
    <property type="entry name" value="KPA_reductase"/>
</dbReference>
<dbReference type="EC" id="1.1.1.169" evidence="4"/>
<evidence type="ECO:0000313" key="8">
    <source>
        <dbReference type="Proteomes" id="UP000541969"/>
    </source>
</evidence>
<dbReference type="InterPro" id="IPR013328">
    <property type="entry name" value="6PGD_dom2"/>
</dbReference>
<name>A0A853C9S4_9ACTN</name>
<dbReference type="RefSeq" id="WP_179714697.1">
    <property type="nucleotide sequence ID" value="NZ_JACBZT010000001.1"/>
</dbReference>
<evidence type="ECO:0000259" key="6">
    <source>
        <dbReference type="Pfam" id="PF08546"/>
    </source>
</evidence>
<dbReference type="PANTHER" id="PTHR21708:SF26">
    <property type="entry name" value="2-DEHYDROPANTOATE 2-REDUCTASE"/>
    <property type="match status" value="1"/>
</dbReference>
<dbReference type="InterPro" id="IPR003710">
    <property type="entry name" value="ApbA"/>
</dbReference>
<feature type="domain" description="Ketopantoate reductase C-terminal" evidence="6">
    <location>
        <begin position="179"/>
        <end position="290"/>
    </location>
</feature>
<protein>
    <recommendedName>
        <fullName evidence="4">2-dehydropantoate 2-reductase</fullName>
        <ecNumber evidence="4">1.1.1.169</ecNumber>
    </recommendedName>
    <alternativeName>
        <fullName evidence="4">Ketopantoate reductase</fullName>
    </alternativeName>
</protein>
<sequence>MDNVAVLGPGGVGGLLGALLARSGAMVTCVAGPSTVAVLDEQGIRVESGEFGDFTVPVRAVERLADPVDVVLVAVKATQLDEALDRLPADVVGSALVVPLLNGVEHVDLLRPRYPDATVVPATVRVESTRIAPGVVHHGSPFLAVELAEDGGTSAAVRRFGADLEKAGVAVKVSDDAATVMWSKLTFLTALALLTTSAQQTAGEVREHRRDDLVAMVGEIAAVAQAQGATVEADDVVAFFDGIPAGMRSSMQRDAEADNRLELDAIGGAVVRAAGRHGIPVPVTDHYVDELRNRYRS</sequence>
<dbReference type="InterPro" id="IPR036291">
    <property type="entry name" value="NAD(P)-bd_dom_sf"/>
</dbReference>
<evidence type="ECO:0000256" key="3">
    <source>
        <dbReference type="ARBA" id="ARBA00023002"/>
    </source>
</evidence>